<dbReference type="Pfam" id="PF01019">
    <property type="entry name" value="G_glu_transpept"/>
    <property type="match status" value="1"/>
</dbReference>
<keyword evidence="2" id="KW-1185">Reference proteome</keyword>
<organism evidence="1 2">
    <name type="scientific">Thelephora terrestris</name>
    <dbReference type="NCBI Taxonomy" id="56493"/>
    <lineage>
        <taxon>Eukaryota</taxon>
        <taxon>Fungi</taxon>
        <taxon>Dikarya</taxon>
        <taxon>Basidiomycota</taxon>
        <taxon>Agaricomycotina</taxon>
        <taxon>Agaricomycetes</taxon>
        <taxon>Thelephorales</taxon>
        <taxon>Thelephoraceae</taxon>
        <taxon>Thelephora</taxon>
    </lineage>
</organism>
<gene>
    <name evidence="1" type="ORF">BJ322DRAFT_706853</name>
</gene>
<dbReference type="InterPro" id="IPR029055">
    <property type="entry name" value="Ntn_hydrolases_N"/>
</dbReference>
<dbReference type="InterPro" id="IPR043138">
    <property type="entry name" value="GGT_lsub"/>
</dbReference>
<comment type="caution">
    <text evidence="1">The sequence shown here is derived from an EMBL/GenBank/DDBJ whole genome shotgun (WGS) entry which is preliminary data.</text>
</comment>
<evidence type="ECO:0000313" key="1">
    <source>
        <dbReference type="EMBL" id="KAF9787192.1"/>
    </source>
</evidence>
<reference evidence="1" key="1">
    <citation type="journal article" date="2020" name="Nat. Commun.">
        <title>Large-scale genome sequencing of mycorrhizal fungi provides insights into the early evolution of symbiotic traits.</title>
        <authorList>
            <person name="Miyauchi S."/>
            <person name="Kiss E."/>
            <person name="Kuo A."/>
            <person name="Drula E."/>
            <person name="Kohler A."/>
            <person name="Sanchez-Garcia M."/>
            <person name="Morin E."/>
            <person name="Andreopoulos B."/>
            <person name="Barry K.W."/>
            <person name="Bonito G."/>
            <person name="Buee M."/>
            <person name="Carver A."/>
            <person name="Chen C."/>
            <person name="Cichocki N."/>
            <person name="Clum A."/>
            <person name="Culley D."/>
            <person name="Crous P.W."/>
            <person name="Fauchery L."/>
            <person name="Girlanda M."/>
            <person name="Hayes R.D."/>
            <person name="Keri Z."/>
            <person name="LaButti K."/>
            <person name="Lipzen A."/>
            <person name="Lombard V."/>
            <person name="Magnuson J."/>
            <person name="Maillard F."/>
            <person name="Murat C."/>
            <person name="Nolan M."/>
            <person name="Ohm R.A."/>
            <person name="Pangilinan J."/>
            <person name="Pereira M.F."/>
            <person name="Perotto S."/>
            <person name="Peter M."/>
            <person name="Pfister S."/>
            <person name="Riley R."/>
            <person name="Sitrit Y."/>
            <person name="Stielow J.B."/>
            <person name="Szollosi G."/>
            <person name="Zifcakova L."/>
            <person name="Stursova M."/>
            <person name="Spatafora J.W."/>
            <person name="Tedersoo L."/>
            <person name="Vaario L.M."/>
            <person name="Yamada A."/>
            <person name="Yan M."/>
            <person name="Wang P."/>
            <person name="Xu J."/>
            <person name="Bruns T."/>
            <person name="Baldrian P."/>
            <person name="Vilgalys R."/>
            <person name="Dunand C."/>
            <person name="Henrissat B."/>
            <person name="Grigoriev I.V."/>
            <person name="Hibbett D."/>
            <person name="Nagy L.G."/>
            <person name="Martin F.M."/>
        </authorList>
    </citation>
    <scope>NUCLEOTIDE SEQUENCE</scope>
    <source>
        <strain evidence="1">UH-Tt-Lm1</strain>
    </source>
</reference>
<sequence>MFKATRSLFCTSRTDSQRISPAVKGIDWEKIAQPRTPFQQYSGRRSVVYGTKGMVACSQPLAAEAGLEILRKGGNAADASVAVSAALNVTEPGSCGLGGDGFCLFYDARSRKVKGLNGSGRSPEKLTIDYVRRRGITGTRIPSRDLNSVTVPGCVALWVDTLDAFGTLKIADVLEPAIELAEGGVPVSEIHSGVWQRSEKTIKEASPNGNEILLNGRAPLPGQLMKFPTLAQSFREIATHGKGGFYRGRIAEEIVKLVKSKGGVMELEDLAKHATDFVEPMRYTYNGEVTVYECPPNGQGITALIALGILEQLEARGLVRPLREMAHNSAEYLHTLIESLRLAFADASWYVSDPDRGGPPTQELLREEYLDQRAKLFDPSRANLFDHGNPVTFSDTVYFAVTDKWGNACSFIQSIYSDFGTGAVPRGCGFTLQNRGSCFVLEEGHPNALEGGKRPYHTIIPALVTRNDELLMTYGVMGGFMQPQGHVQVLLNILHGLNVQAALDAPRFCIDAKPNGYKGSLSKVFLEEGISPEVVDELRRLGHHAVYLTGSSRAQFGRGQIIQKKPDPSGRLVWAAGSDPRADGHAVPQI</sequence>
<dbReference type="PANTHER" id="PTHR43881">
    <property type="entry name" value="GAMMA-GLUTAMYLTRANSPEPTIDASE (AFU_ORTHOLOGUE AFUA_4G13580)"/>
    <property type="match status" value="1"/>
</dbReference>
<dbReference type="PRINTS" id="PR01210">
    <property type="entry name" value="GGTRANSPTASE"/>
</dbReference>
<dbReference type="InterPro" id="IPR052896">
    <property type="entry name" value="GGT-like_enzyme"/>
</dbReference>
<proteinExistence type="predicted"/>
<dbReference type="PANTHER" id="PTHR43881:SF1">
    <property type="entry name" value="GAMMA-GLUTAMYLTRANSPEPTIDASE (AFU_ORTHOLOGUE AFUA_4G13580)"/>
    <property type="match status" value="1"/>
</dbReference>
<dbReference type="Gene3D" id="3.60.20.40">
    <property type="match status" value="1"/>
</dbReference>
<name>A0A9P6HHC0_9AGAM</name>
<dbReference type="InterPro" id="IPR043137">
    <property type="entry name" value="GGT_ssub_C"/>
</dbReference>
<reference evidence="1" key="2">
    <citation type="submission" date="2020-11" db="EMBL/GenBank/DDBJ databases">
        <authorList>
            <consortium name="DOE Joint Genome Institute"/>
            <person name="Kuo A."/>
            <person name="Miyauchi S."/>
            <person name="Kiss E."/>
            <person name="Drula E."/>
            <person name="Kohler A."/>
            <person name="Sanchez-Garcia M."/>
            <person name="Andreopoulos B."/>
            <person name="Barry K.W."/>
            <person name="Bonito G."/>
            <person name="Buee M."/>
            <person name="Carver A."/>
            <person name="Chen C."/>
            <person name="Cichocki N."/>
            <person name="Clum A."/>
            <person name="Culley D."/>
            <person name="Crous P.W."/>
            <person name="Fauchery L."/>
            <person name="Girlanda M."/>
            <person name="Hayes R."/>
            <person name="Keri Z."/>
            <person name="Labutti K."/>
            <person name="Lipzen A."/>
            <person name="Lombard V."/>
            <person name="Magnuson J."/>
            <person name="Maillard F."/>
            <person name="Morin E."/>
            <person name="Murat C."/>
            <person name="Nolan M."/>
            <person name="Ohm R."/>
            <person name="Pangilinan J."/>
            <person name="Pereira M."/>
            <person name="Perotto S."/>
            <person name="Peter M."/>
            <person name="Riley R."/>
            <person name="Sitrit Y."/>
            <person name="Stielow B."/>
            <person name="Szollosi G."/>
            <person name="Zifcakova L."/>
            <person name="Stursova M."/>
            <person name="Spatafora J.W."/>
            <person name="Tedersoo L."/>
            <person name="Vaario L.-M."/>
            <person name="Yamada A."/>
            <person name="Yan M."/>
            <person name="Wang P."/>
            <person name="Xu J."/>
            <person name="Bruns T."/>
            <person name="Baldrian P."/>
            <person name="Vilgalys R."/>
            <person name="Henrissat B."/>
            <person name="Grigoriev I.V."/>
            <person name="Hibbett D."/>
            <person name="Nagy L.G."/>
            <person name="Martin F.M."/>
        </authorList>
    </citation>
    <scope>NUCLEOTIDE SEQUENCE</scope>
    <source>
        <strain evidence="1">UH-Tt-Lm1</strain>
    </source>
</reference>
<dbReference type="EMBL" id="WIUZ02000005">
    <property type="protein sequence ID" value="KAF9787192.1"/>
    <property type="molecule type" value="Genomic_DNA"/>
</dbReference>
<dbReference type="SUPFAM" id="SSF56235">
    <property type="entry name" value="N-terminal nucleophile aminohydrolases (Ntn hydrolases)"/>
    <property type="match status" value="1"/>
</dbReference>
<dbReference type="AlphaFoldDB" id="A0A9P6HHC0"/>
<protein>
    <submittedName>
        <fullName evidence="1">Gamma-glutamyltranspeptidase</fullName>
    </submittedName>
</protein>
<accession>A0A9P6HHC0</accession>
<dbReference type="Gene3D" id="1.10.246.130">
    <property type="match status" value="1"/>
</dbReference>
<dbReference type="OrthoDB" id="2015213at2759"/>
<dbReference type="Proteomes" id="UP000736335">
    <property type="component" value="Unassembled WGS sequence"/>
</dbReference>
<evidence type="ECO:0000313" key="2">
    <source>
        <dbReference type="Proteomes" id="UP000736335"/>
    </source>
</evidence>